<protein>
    <submittedName>
        <fullName evidence="2">Uncharacterized protein</fullName>
    </submittedName>
</protein>
<proteinExistence type="predicted"/>
<evidence type="ECO:0000313" key="2">
    <source>
        <dbReference type="EMBL" id="KAK7945389.1"/>
    </source>
</evidence>
<dbReference type="Proteomes" id="UP001460270">
    <property type="component" value="Unassembled WGS sequence"/>
</dbReference>
<name>A0AAW0Q737_9GOBI</name>
<feature type="compositionally biased region" description="Basic and acidic residues" evidence="1">
    <location>
        <begin position="100"/>
        <end position="112"/>
    </location>
</feature>
<evidence type="ECO:0000313" key="3">
    <source>
        <dbReference type="Proteomes" id="UP001460270"/>
    </source>
</evidence>
<feature type="region of interest" description="Disordered" evidence="1">
    <location>
        <begin position="65"/>
        <end position="119"/>
    </location>
</feature>
<evidence type="ECO:0000256" key="1">
    <source>
        <dbReference type="SAM" id="MobiDB-lite"/>
    </source>
</evidence>
<reference evidence="3" key="1">
    <citation type="submission" date="2024-04" db="EMBL/GenBank/DDBJ databases">
        <title>Salinicola lusitanus LLJ914,a marine bacterium isolated from the Okinawa Trough.</title>
        <authorList>
            <person name="Li J."/>
        </authorList>
    </citation>
    <scope>NUCLEOTIDE SEQUENCE [LARGE SCALE GENOMIC DNA]</scope>
</reference>
<feature type="compositionally biased region" description="Basic and acidic residues" evidence="1">
    <location>
        <begin position="65"/>
        <end position="85"/>
    </location>
</feature>
<dbReference type="AlphaFoldDB" id="A0AAW0Q737"/>
<sequence length="119" mass="13213">MGAAAVSVKVGVDMKNFKGGTQRKEGRVQSRHFIPPAGIKEVSIFQEQALNSLQLNKSHINCDLGKRAEERRQDARRASDGEEYGRCGSVSWSGASYASRADHPQRREEARGRRMQALV</sequence>
<comment type="caution">
    <text evidence="2">The sequence shown here is derived from an EMBL/GenBank/DDBJ whole genome shotgun (WGS) entry which is preliminary data.</text>
</comment>
<accession>A0AAW0Q737</accession>
<gene>
    <name evidence="2" type="ORF">WMY93_001117</name>
</gene>
<organism evidence="2 3">
    <name type="scientific">Mugilogobius chulae</name>
    <name type="common">yellowstripe goby</name>
    <dbReference type="NCBI Taxonomy" id="88201"/>
    <lineage>
        <taxon>Eukaryota</taxon>
        <taxon>Metazoa</taxon>
        <taxon>Chordata</taxon>
        <taxon>Craniata</taxon>
        <taxon>Vertebrata</taxon>
        <taxon>Euteleostomi</taxon>
        <taxon>Actinopterygii</taxon>
        <taxon>Neopterygii</taxon>
        <taxon>Teleostei</taxon>
        <taxon>Neoteleostei</taxon>
        <taxon>Acanthomorphata</taxon>
        <taxon>Gobiaria</taxon>
        <taxon>Gobiiformes</taxon>
        <taxon>Gobioidei</taxon>
        <taxon>Gobiidae</taxon>
        <taxon>Gobionellinae</taxon>
        <taxon>Mugilogobius</taxon>
    </lineage>
</organism>
<keyword evidence="3" id="KW-1185">Reference proteome</keyword>
<dbReference type="EMBL" id="JBBPFD010000001">
    <property type="protein sequence ID" value="KAK7945389.1"/>
    <property type="molecule type" value="Genomic_DNA"/>
</dbReference>